<keyword evidence="1" id="KW-0802">TPR repeat</keyword>
<dbReference type="SUPFAM" id="SSF53300">
    <property type="entry name" value="vWA-like"/>
    <property type="match status" value="1"/>
</dbReference>
<dbReference type="Pfam" id="PF13519">
    <property type="entry name" value="VWA_2"/>
    <property type="match status" value="1"/>
</dbReference>
<gene>
    <name evidence="5" type="ORF">SAMN05216337_102787</name>
</gene>
<evidence type="ECO:0000256" key="1">
    <source>
        <dbReference type="PROSITE-ProRule" id="PRU00339"/>
    </source>
</evidence>
<keyword evidence="3" id="KW-0812">Transmembrane</keyword>
<feature type="transmembrane region" description="Helical" evidence="3">
    <location>
        <begin position="12"/>
        <end position="32"/>
    </location>
</feature>
<evidence type="ECO:0000313" key="6">
    <source>
        <dbReference type="Proteomes" id="UP000199245"/>
    </source>
</evidence>
<dbReference type="PANTHER" id="PTHR22550">
    <property type="entry name" value="SPORE GERMINATION PROTEIN"/>
    <property type="match status" value="1"/>
</dbReference>
<dbReference type="InterPro" id="IPR019734">
    <property type="entry name" value="TPR_rpt"/>
</dbReference>
<feature type="domain" description="VWFA" evidence="4">
    <location>
        <begin position="106"/>
        <end position="203"/>
    </location>
</feature>
<accession>A0A1G7DDR1</accession>
<dbReference type="RefSeq" id="WP_092086141.1">
    <property type="nucleotide sequence ID" value="NZ_FMZW01000027.1"/>
</dbReference>
<feature type="repeat" description="TPR" evidence="1">
    <location>
        <begin position="377"/>
        <end position="410"/>
    </location>
</feature>
<keyword evidence="3" id="KW-0472">Membrane</keyword>
<dbReference type="InterPro" id="IPR050768">
    <property type="entry name" value="UPF0353/GerABKA_families"/>
</dbReference>
<evidence type="ECO:0000256" key="2">
    <source>
        <dbReference type="SAM" id="MobiDB-lite"/>
    </source>
</evidence>
<feature type="transmembrane region" description="Helical" evidence="3">
    <location>
        <begin position="65"/>
        <end position="84"/>
    </location>
</feature>
<dbReference type="InterPro" id="IPR002035">
    <property type="entry name" value="VWF_A"/>
</dbReference>
<keyword evidence="3" id="KW-1133">Transmembrane helix</keyword>
<organism evidence="5 6">
    <name type="scientific">Bradyrhizobium brasilense</name>
    <dbReference type="NCBI Taxonomy" id="1419277"/>
    <lineage>
        <taxon>Bacteria</taxon>
        <taxon>Pseudomonadati</taxon>
        <taxon>Pseudomonadota</taxon>
        <taxon>Alphaproteobacteria</taxon>
        <taxon>Hyphomicrobiales</taxon>
        <taxon>Nitrobacteraceae</taxon>
        <taxon>Bradyrhizobium</taxon>
    </lineage>
</organism>
<evidence type="ECO:0000256" key="3">
    <source>
        <dbReference type="SAM" id="Phobius"/>
    </source>
</evidence>
<reference evidence="5 6" key="1">
    <citation type="submission" date="2016-10" db="EMBL/GenBank/DDBJ databases">
        <authorList>
            <person name="de Groot N.N."/>
        </authorList>
    </citation>
    <scope>NUCLEOTIDE SEQUENCE [LARGE SCALE GENOMIC DNA]</scope>
    <source>
        <strain evidence="5 6">R5</strain>
    </source>
</reference>
<dbReference type="Gene3D" id="1.25.40.10">
    <property type="entry name" value="Tetratricopeptide repeat domain"/>
    <property type="match status" value="1"/>
</dbReference>
<evidence type="ECO:0000259" key="4">
    <source>
        <dbReference type="Pfam" id="PF13519"/>
    </source>
</evidence>
<dbReference type="InterPro" id="IPR011990">
    <property type="entry name" value="TPR-like_helical_dom_sf"/>
</dbReference>
<dbReference type="PROSITE" id="PS50005">
    <property type="entry name" value="TPR"/>
    <property type="match status" value="1"/>
</dbReference>
<dbReference type="Proteomes" id="UP000199245">
    <property type="component" value="Unassembled WGS sequence"/>
</dbReference>
<sequence length="506" mass="54593">MHDAAAIPFHLLRPLWLLALIPVAAVFAWVRWRQSPQAQWGGVIAPHLLNHLIVQPGAGRGVSPLYLVAAALSLGIVALSGPTWRRELPPFVEDKAPLMIALSLDATMGQSDVAPTRLERAKQKIRDLLAARAGARTGLIAYAGTAHLVMPLTDDRAVIEPFLAALAPGLMPSPGKNAVAAVALAAEALATETVPGTILLVADDGGDEEGAVRQSAGRNGLVKLSVIPNKGERFALGSDVVQVSIDDADIAALERRIETRYQAAQGDAFGTQWRDEGFWLLLPIALLSLLWFRRGTTVAWVVAFVCLSHLSSARAEEPRRFADLWLTPDQQGRIAFDRGDYATAAKRFSDPMWRGIAAYRAFDFLTAAQEFAHVDTLEGRFALGNAQAQNHAYEKAIAAYDAVLKIAPGHVAAKTNRAIVVAALKAKEEKRKKQEQDDSAPPDEKADEMRVDPTQKGGKRIEVKPTDLTTAGAAEAWMRQVQTTPADFLKLKFAIQDAAPPAGPKP</sequence>
<proteinExistence type="predicted"/>
<evidence type="ECO:0000313" key="5">
    <source>
        <dbReference type="EMBL" id="SDE49599.1"/>
    </source>
</evidence>
<protein>
    <submittedName>
        <fullName evidence="5">Ca-activated chloride channel family protein</fullName>
    </submittedName>
</protein>
<dbReference type="InterPro" id="IPR036465">
    <property type="entry name" value="vWFA_dom_sf"/>
</dbReference>
<dbReference type="Gene3D" id="3.40.50.410">
    <property type="entry name" value="von Willebrand factor, type A domain"/>
    <property type="match status" value="1"/>
</dbReference>
<name>A0A1G7DDR1_9BRAD</name>
<dbReference type="SUPFAM" id="SSF48452">
    <property type="entry name" value="TPR-like"/>
    <property type="match status" value="1"/>
</dbReference>
<dbReference type="EMBL" id="FMZW01000027">
    <property type="protein sequence ID" value="SDE49599.1"/>
    <property type="molecule type" value="Genomic_DNA"/>
</dbReference>
<dbReference type="PANTHER" id="PTHR22550:SF14">
    <property type="entry name" value="VWFA DOMAIN-CONTAINING PROTEIN"/>
    <property type="match status" value="1"/>
</dbReference>
<feature type="compositionally biased region" description="Basic and acidic residues" evidence="2">
    <location>
        <begin position="427"/>
        <end position="465"/>
    </location>
</feature>
<feature type="region of interest" description="Disordered" evidence="2">
    <location>
        <begin position="427"/>
        <end position="466"/>
    </location>
</feature>
<dbReference type="AlphaFoldDB" id="A0A1G7DDR1"/>